<evidence type="ECO:0000259" key="1">
    <source>
        <dbReference type="Pfam" id="PF01850"/>
    </source>
</evidence>
<dbReference type="CDD" id="cd18692">
    <property type="entry name" value="PIN_VapC-like"/>
    <property type="match status" value="1"/>
</dbReference>
<proteinExistence type="predicted"/>
<accession>A0A3A1YDR7</accession>
<evidence type="ECO:0000313" key="3">
    <source>
        <dbReference type="Proteomes" id="UP000265497"/>
    </source>
</evidence>
<dbReference type="AlphaFoldDB" id="A0A3A1YDR7"/>
<dbReference type="EMBL" id="NSDI01000009">
    <property type="protein sequence ID" value="RIY35815.1"/>
    <property type="molecule type" value="Genomic_DNA"/>
</dbReference>
<dbReference type="Gene3D" id="3.40.50.1010">
    <property type="entry name" value="5'-nuclease"/>
    <property type="match status" value="1"/>
</dbReference>
<name>A0A3A1YDR7_9FLAO</name>
<feature type="domain" description="PIN" evidence="1">
    <location>
        <begin position="10"/>
        <end position="126"/>
    </location>
</feature>
<protein>
    <recommendedName>
        <fullName evidence="1">PIN domain-containing protein</fullName>
    </recommendedName>
</protein>
<gene>
    <name evidence="2" type="ORF">CKY20_09455</name>
</gene>
<comment type="caution">
    <text evidence="2">The sequence shown here is derived from an EMBL/GenBank/DDBJ whole genome shotgun (WGS) entry which is preliminary data.</text>
</comment>
<dbReference type="InterPro" id="IPR029060">
    <property type="entry name" value="PIN-like_dom_sf"/>
</dbReference>
<dbReference type="Proteomes" id="UP000265497">
    <property type="component" value="Unassembled WGS sequence"/>
</dbReference>
<organism evidence="2 3">
    <name type="scientific">Capnocytophaga canis</name>
    <dbReference type="NCBI Taxonomy" id="1848903"/>
    <lineage>
        <taxon>Bacteria</taxon>
        <taxon>Pseudomonadati</taxon>
        <taxon>Bacteroidota</taxon>
        <taxon>Flavobacteriia</taxon>
        <taxon>Flavobacteriales</taxon>
        <taxon>Flavobacteriaceae</taxon>
        <taxon>Capnocytophaga</taxon>
    </lineage>
</organism>
<dbReference type="Pfam" id="PF01850">
    <property type="entry name" value="PIN"/>
    <property type="match status" value="1"/>
</dbReference>
<dbReference type="InterPro" id="IPR002716">
    <property type="entry name" value="PIN_dom"/>
</dbReference>
<evidence type="ECO:0000313" key="2">
    <source>
        <dbReference type="EMBL" id="RIY35815.1"/>
    </source>
</evidence>
<dbReference type="SUPFAM" id="SSF88723">
    <property type="entry name" value="PIN domain-like"/>
    <property type="match status" value="1"/>
</dbReference>
<sequence length="144" mass="16890">MKNLISTNKIFVDTNIILYAIENQHEIKSKIAIEILEKRPYISNKILNELMNLLHNKRNNSKFQKSKEETIAIILELLKICPLTINSKDTYFKARYLMDRYRLSLHDSIVVSDAFLEGCDILYSEDMHDGLLVDKKMKIINPFK</sequence>
<reference evidence="2 3" key="1">
    <citation type="submission" date="2017-08" db="EMBL/GenBank/DDBJ databases">
        <title>Capnocytophaga canis 17-158 assembly.</title>
        <authorList>
            <person name="Gulvik C.A."/>
        </authorList>
    </citation>
    <scope>NUCLEOTIDE SEQUENCE [LARGE SCALE GENOMIC DNA]</scope>
    <source>
        <strain evidence="2 3">17-158</strain>
    </source>
</reference>